<reference evidence="1" key="2">
    <citation type="submission" date="2022-03" db="EMBL/GenBank/DDBJ databases">
        <title>Draft title - Genomic analysis of global carrot germplasm unveils the trajectory of domestication and the origin of high carotenoid orange carrot.</title>
        <authorList>
            <person name="Iorizzo M."/>
            <person name="Ellison S."/>
            <person name="Senalik D."/>
            <person name="Macko-Podgorni A."/>
            <person name="Grzebelus D."/>
            <person name="Bostan H."/>
            <person name="Rolling W."/>
            <person name="Curaba J."/>
            <person name="Simon P."/>
        </authorList>
    </citation>
    <scope>NUCLEOTIDE SEQUENCE</scope>
    <source>
        <tissue evidence="1">Leaf</tissue>
    </source>
</reference>
<reference evidence="1" key="1">
    <citation type="journal article" date="2016" name="Nat. Genet.">
        <title>A high-quality carrot genome assembly provides new insights into carotenoid accumulation and asterid genome evolution.</title>
        <authorList>
            <person name="Iorizzo M."/>
            <person name="Ellison S."/>
            <person name="Senalik D."/>
            <person name="Zeng P."/>
            <person name="Satapoomin P."/>
            <person name="Huang J."/>
            <person name="Bowman M."/>
            <person name="Iovene M."/>
            <person name="Sanseverino W."/>
            <person name="Cavagnaro P."/>
            <person name="Yildiz M."/>
            <person name="Macko-Podgorni A."/>
            <person name="Moranska E."/>
            <person name="Grzebelus E."/>
            <person name="Grzebelus D."/>
            <person name="Ashrafi H."/>
            <person name="Zheng Z."/>
            <person name="Cheng S."/>
            <person name="Spooner D."/>
            <person name="Van Deynze A."/>
            <person name="Simon P."/>
        </authorList>
    </citation>
    <scope>NUCLEOTIDE SEQUENCE</scope>
    <source>
        <tissue evidence="1">Leaf</tissue>
    </source>
</reference>
<dbReference type="OMA" id="CNMVMMN"/>
<evidence type="ECO:0000313" key="1">
    <source>
        <dbReference type="EMBL" id="WOG87117.1"/>
    </source>
</evidence>
<dbReference type="Proteomes" id="UP000077755">
    <property type="component" value="Chromosome 2"/>
</dbReference>
<organism evidence="1 2">
    <name type="scientific">Daucus carota subsp. sativus</name>
    <name type="common">Carrot</name>
    <dbReference type="NCBI Taxonomy" id="79200"/>
    <lineage>
        <taxon>Eukaryota</taxon>
        <taxon>Viridiplantae</taxon>
        <taxon>Streptophyta</taxon>
        <taxon>Embryophyta</taxon>
        <taxon>Tracheophyta</taxon>
        <taxon>Spermatophyta</taxon>
        <taxon>Magnoliopsida</taxon>
        <taxon>eudicotyledons</taxon>
        <taxon>Gunneridae</taxon>
        <taxon>Pentapetalae</taxon>
        <taxon>asterids</taxon>
        <taxon>campanulids</taxon>
        <taxon>Apiales</taxon>
        <taxon>Apiaceae</taxon>
        <taxon>Apioideae</taxon>
        <taxon>Scandiceae</taxon>
        <taxon>Daucinae</taxon>
        <taxon>Daucus</taxon>
        <taxon>Daucus sect. Daucus</taxon>
    </lineage>
</organism>
<dbReference type="EMBL" id="CP093344">
    <property type="protein sequence ID" value="WOG87117.1"/>
    <property type="molecule type" value="Genomic_DNA"/>
</dbReference>
<evidence type="ECO:0000313" key="2">
    <source>
        <dbReference type="Proteomes" id="UP000077755"/>
    </source>
</evidence>
<keyword evidence="2" id="KW-1185">Reference proteome</keyword>
<accession>A0A169WK07</accession>
<proteinExistence type="predicted"/>
<dbReference type="Gramene" id="KZN04799">
    <property type="protein sequence ID" value="KZN04799"/>
    <property type="gene ID" value="DCAR_005636"/>
</dbReference>
<name>A0A169WK07_DAUCS</name>
<protein>
    <submittedName>
        <fullName evidence="1">Uncharacterized protein</fullName>
    </submittedName>
</protein>
<gene>
    <name evidence="1" type="ORF">DCAR_0206339</name>
</gene>
<sequence length="228" mass="25820">MLSAAISYQEKGKTPRTFSNNKRSLAQACMFQNSPGSYDLPKNAIIVMDGLKYPSMELLQWVLRNVASDGTWTITLLEVMPWLNIPLSCKKWSEDVMTDIHNLCRNYGVVPQVITLMGYPLRSLVLERIASLNPTLVVVDRHHDRKDTEFYAEKVPCNIVAMNDDGEYDMIKARTRLNASEDYSFTGPSPSPAPTPEVIINSEHSMKSIKPKLTISFTRDKKMSFGRK</sequence>
<dbReference type="AlphaFoldDB" id="A0A169WK07"/>